<evidence type="ECO:0000313" key="2">
    <source>
        <dbReference type="EMBL" id="CEK69837.1"/>
    </source>
</evidence>
<reference evidence="2" key="1">
    <citation type="submission" date="2014-12" db="EMBL/GenBank/DDBJ databases">
        <title>Insight into the proteome of Arion vulgaris.</title>
        <authorList>
            <person name="Aradska J."/>
            <person name="Bulat T."/>
            <person name="Smidak R."/>
            <person name="Sarate P."/>
            <person name="Gangsoo J."/>
            <person name="Sialana F."/>
            <person name="Bilban M."/>
            <person name="Lubec G."/>
        </authorList>
    </citation>
    <scope>NUCLEOTIDE SEQUENCE</scope>
    <source>
        <tissue evidence="2">Skin</tissue>
    </source>
</reference>
<proteinExistence type="predicted"/>
<name>A0A0B6ZN78_9EUPU</name>
<feature type="region of interest" description="Disordered" evidence="1">
    <location>
        <begin position="76"/>
        <end position="126"/>
    </location>
</feature>
<organism evidence="2">
    <name type="scientific">Arion vulgaris</name>
    <dbReference type="NCBI Taxonomy" id="1028688"/>
    <lineage>
        <taxon>Eukaryota</taxon>
        <taxon>Metazoa</taxon>
        <taxon>Spiralia</taxon>
        <taxon>Lophotrochozoa</taxon>
        <taxon>Mollusca</taxon>
        <taxon>Gastropoda</taxon>
        <taxon>Heterobranchia</taxon>
        <taxon>Euthyneura</taxon>
        <taxon>Panpulmonata</taxon>
        <taxon>Eupulmonata</taxon>
        <taxon>Stylommatophora</taxon>
        <taxon>Helicina</taxon>
        <taxon>Arionoidea</taxon>
        <taxon>Arionidae</taxon>
        <taxon>Arion</taxon>
    </lineage>
</organism>
<evidence type="ECO:0000256" key="1">
    <source>
        <dbReference type="SAM" id="MobiDB-lite"/>
    </source>
</evidence>
<protein>
    <submittedName>
        <fullName evidence="2">Uncharacterized protein</fullName>
    </submittedName>
</protein>
<sequence>RVLFRSPGSSSRLEKELDNCQKLGHNNGQLNILQEEEEIDDEEYEADLWFEKSVNENDEERFTAKADVVGEENCYEAEKDFNSPQAGNIEDNHSGSDKGFSSPQVEDIDDHSEAEDFSSPRVEDIE</sequence>
<dbReference type="AlphaFoldDB" id="A0A0B6ZN78"/>
<feature type="non-terminal residue" evidence="2">
    <location>
        <position position="126"/>
    </location>
</feature>
<feature type="compositionally biased region" description="Acidic residues" evidence="1">
    <location>
        <begin position="106"/>
        <end position="116"/>
    </location>
</feature>
<gene>
    <name evidence="2" type="primary">ORF71799</name>
</gene>
<feature type="region of interest" description="Disordered" evidence="1">
    <location>
        <begin position="1"/>
        <end position="25"/>
    </location>
</feature>
<feature type="non-terminal residue" evidence="2">
    <location>
        <position position="1"/>
    </location>
</feature>
<dbReference type="EMBL" id="HACG01022972">
    <property type="protein sequence ID" value="CEK69837.1"/>
    <property type="molecule type" value="Transcribed_RNA"/>
</dbReference>
<accession>A0A0B6ZN78</accession>